<evidence type="ECO:0000256" key="1">
    <source>
        <dbReference type="SAM" id="Phobius"/>
    </source>
</evidence>
<dbReference type="InterPro" id="IPR003688">
    <property type="entry name" value="TraG/VirD4"/>
</dbReference>
<dbReference type="InterPro" id="IPR027417">
    <property type="entry name" value="P-loop_NTPase"/>
</dbReference>
<dbReference type="Gene3D" id="3.40.50.300">
    <property type="entry name" value="P-loop containing nucleotide triphosphate hydrolases"/>
    <property type="match status" value="1"/>
</dbReference>
<sequence>MKNRFDKGTVFMSVLISVVVVSLADLFLLSFFINFPKHKDINTITNAMKNPIELIHVAKHVSLFKPLQLAAVLGVIFLSVKIYKLISGNGYKEASEYGAHGTARFSNHSEIFNDKNFVKNTFNKSAKENLKNTPGLILGLIKNKPLILPEKTKIPNRNVFIVGSPGSGKTQSYILPNIIFERNRSMVISDPKGEIFEATAK</sequence>
<organism evidence="2 3">
    <name type="scientific">Neobacillus pocheonensis</name>
    <dbReference type="NCBI Taxonomy" id="363869"/>
    <lineage>
        <taxon>Bacteria</taxon>
        <taxon>Bacillati</taxon>
        <taxon>Bacillota</taxon>
        <taxon>Bacilli</taxon>
        <taxon>Bacillales</taxon>
        <taxon>Bacillaceae</taxon>
        <taxon>Neobacillus</taxon>
    </lineage>
</organism>
<evidence type="ECO:0000313" key="2">
    <source>
        <dbReference type="EMBL" id="MCM2534425.1"/>
    </source>
</evidence>
<gene>
    <name evidence="2" type="ORF">NDK43_21420</name>
</gene>
<keyword evidence="1" id="KW-1133">Transmembrane helix</keyword>
<comment type="caution">
    <text evidence="2">The sequence shown here is derived from an EMBL/GenBank/DDBJ whole genome shotgun (WGS) entry which is preliminary data.</text>
</comment>
<proteinExistence type="predicted"/>
<name>A0ABT0WEF1_9BACI</name>
<keyword evidence="3" id="KW-1185">Reference proteome</keyword>
<keyword evidence="1" id="KW-0472">Membrane</keyword>
<dbReference type="SUPFAM" id="SSF52540">
    <property type="entry name" value="P-loop containing nucleoside triphosphate hydrolases"/>
    <property type="match status" value="1"/>
</dbReference>
<evidence type="ECO:0000313" key="3">
    <source>
        <dbReference type="Proteomes" id="UP001523262"/>
    </source>
</evidence>
<dbReference type="CDD" id="cd01127">
    <property type="entry name" value="TrwB_TraG_TraD_VirD4"/>
    <property type="match status" value="1"/>
</dbReference>
<protein>
    <submittedName>
        <fullName evidence="2">Type IV secretory system conjugative DNA transfer family protein</fullName>
    </submittedName>
</protein>
<feature type="transmembrane region" description="Helical" evidence="1">
    <location>
        <begin position="12"/>
        <end position="33"/>
    </location>
</feature>
<dbReference type="Proteomes" id="UP001523262">
    <property type="component" value="Unassembled WGS sequence"/>
</dbReference>
<dbReference type="EMBL" id="JAMQCR010000002">
    <property type="protein sequence ID" value="MCM2534425.1"/>
    <property type="molecule type" value="Genomic_DNA"/>
</dbReference>
<accession>A0ABT0WEF1</accession>
<keyword evidence="1" id="KW-0812">Transmembrane</keyword>
<reference evidence="2 3" key="1">
    <citation type="submission" date="2022-06" db="EMBL/GenBank/DDBJ databases">
        <authorList>
            <person name="Jeon C.O."/>
        </authorList>
    </citation>
    <scope>NUCLEOTIDE SEQUENCE [LARGE SCALE GENOMIC DNA]</scope>
    <source>
        <strain evidence="2 3">KCTC 13943</strain>
    </source>
</reference>
<dbReference type="Pfam" id="PF02534">
    <property type="entry name" value="T4SS-DNA_transf"/>
    <property type="match status" value="1"/>
</dbReference>